<comment type="similarity">
    <text evidence="11">Belongs to the PRA-CH family.</text>
</comment>
<dbReference type="InterPro" id="IPR038019">
    <property type="entry name" value="PRib_AMP_CycHydrolase_sf"/>
</dbReference>
<evidence type="ECO:0000256" key="11">
    <source>
        <dbReference type="HAMAP-Rule" id="MF_01021"/>
    </source>
</evidence>
<dbReference type="EC" id="3.5.4.19" evidence="11"/>
<keyword evidence="9 11" id="KW-0378">Hydrolase</keyword>
<dbReference type="InterPro" id="IPR002496">
    <property type="entry name" value="PRib_AMP_CycHydrolase_dom"/>
</dbReference>
<comment type="similarity">
    <text evidence="6">In the N-terminal section; belongs to the PRA-CH family.</text>
</comment>
<dbReference type="SUPFAM" id="SSF141734">
    <property type="entry name" value="HisI-like"/>
    <property type="match status" value="1"/>
</dbReference>
<dbReference type="AlphaFoldDB" id="A0A4P8L4C3"/>
<keyword evidence="8 11" id="KW-0028">Amino-acid biosynthesis</keyword>
<feature type="binding site" evidence="11">
    <location>
        <position position="75"/>
    </location>
    <ligand>
        <name>Mg(2+)</name>
        <dbReference type="ChEBI" id="CHEBI:18420"/>
    </ligand>
</feature>
<protein>
    <recommendedName>
        <fullName evidence="11">Phosphoribosyl-AMP cyclohydrolase</fullName>
        <shortName evidence="11">PRA-CH</shortName>
        <ecNumber evidence="11">3.5.4.19</ecNumber>
    </recommendedName>
</protein>
<sequence length="126" mass="14411">MTAKPDFSKGNGLLPAIVQDAESGEVLMLAFVNEEAWEKTLETGKAHYWSRSRKQLWQKGETSGHVQLVKEIRLDCDLDTLLFKVKQLGGAACHEGYATCFYRRFEGGDLRIVEERVFDPKEVYRK</sequence>
<dbReference type="GO" id="GO:0000105">
    <property type="term" value="P:L-histidine biosynthetic process"/>
    <property type="evidence" value="ECO:0007669"/>
    <property type="project" value="UniProtKB-UniRule"/>
</dbReference>
<keyword evidence="11" id="KW-0862">Zinc</keyword>
<dbReference type="GO" id="GO:0004635">
    <property type="term" value="F:phosphoribosyl-AMP cyclohydrolase activity"/>
    <property type="evidence" value="ECO:0007669"/>
    <property type="project" value="UniProtKB-UniRule"/>
</dbReference>
<keyword evidence="7 11" id="KW-0963">Cytoplasm</keyword>
<keyword evidence="11" id="KW-0460">Magnesium</keyword>
<comment type="catalytic activity">
    <reaction evidence="2">
        <text>1-(5-phospho-beta-D-ribosyl)-ATP + H2O = 1-(5-phospho-beta-D-ribosyl)-5'-AMP + diphosphate + H(+)</text>
        <dbReference type="Rhea" id="RHEA:22828"/>
        <dbReference type="ChEBI" id="CHEBI:15377"/>
        <dbReference type="ChEBI" id="CHEBI:15378"/>
        <dbReference type="ChEBI" id="CHEBI:33019"/>
        <dbReference type="ChEBI" id="CHEBI:59457"/>
        <dbReference type="ChEBI" id="CHEBI:73183"/>
        <dbReference type="EC" id="3.6.1.31"/>
    </reaction>
</comment>
<evidence type="ECO:0000313" key="14">
    <source>
        <dbReference type="Proteomes" id="UP000298602"/>
    </source>
</evidence>
<comment type="function">
    <text evidence="11">Catalyzes the hydrolysis of the adenine ring of phosphoribosyl-AMP.</text>
</comment>
<comment type="cofactor">
    <cofactor evidence="11">
        <name>Zn(2+)</name>
        <dbReference type="ChEBI" id="CHEBI:29105"/>
    </cofactor>
    <text evidence="11">Binds 1 zinc ion per subunit.</text>
</comment>
<evidence type="ECO:0000256" key="3">
    <source>
        <dbReference type="ARBA" id="ARBA00005169"/>
    </source>
</evidence>
<dbReference type="EMBL" id="CP040098">
    <property type="protein sequence ID" value="QCQ22836.1"/>
    <property type="molecule type" value="Genomic_DNA"/>
</dbReference>
<dbReference type="PANTHER" id="PTHR42945:SF1">
    <property type="entry name" value="HISTIDINE BIOSYNTHESIS BIFUNCTIONAL PROTEIN HIS7"/>
    <property type="match status" value="1"/>
</dbReference>
<feature type="binding site" evidence="11">
    <location>
        <position position="76"/>
    </location>
    <ligand>
        <name>Zn(2+)</name>
        <dbReference type="ChEBI" id="CHEBI:29105"/>
        <note>ligand shared between dimeric partners</note>
    </ligand>
</feature>
<evidence type="ECO:0000256" key="8">
    <source>
        <dbReference type="ARBA" id="ARBA00022605"/>
    </source>
</evidence>
<dbReference type="GO" id="GO:0008270">
    <property type="term" value="F:zinc ion binding"/>
    <property type="evidence" value="ECO:0007669"/>
    <property type="project" value="UniProtKB-UniRule"/>
</dbReference>
<dbReference type="FunFam" id="3.10.20.810:FF:000001">
    <property type="entry name" value="Histidine biosynthesis bifunctional protein HisIE"/>
    <property type="match status" value="1"/>
</dbReference>
<dbReference type="Pfam" id="PF01502">
    <property type="entry name" value="PRA-CH"/>
    <property type="match status" value="1"/>
</dbReference>
<dbReference type="GO" id="GO:0005737">
    <property type="term" value="C:cytoplasm"/>
    <property type="evidence" value="ECO:0007669"/>
    <property type="project" value="UniProtKB-SubCell"/>
</dbReference>
<dbReference type="Proteomes" id="UP000298602">
    <property type="component" value="Chromosome"/>
</dbReference>
<keyword evidence="11" id="KW-0479">Metal-binding</keyword>
<comment type="subunit">
    <text evidence="11">Homodimer.</text>
</comment>
<feature type="binding site" evidence="11">
    <location>
        <position position="77"/>
    </location>
    <ligand>
        <name>Mg(2+)</name>
        <dbReference type="ChEBI" id="CHEBI:18420"/>
    </ligand>
</feature>
<feature type="binding site" evidence="11">
    <location>
        <position position="79"/>
    </location>
    <ligand>
        <name>Mg(2+)</name>
        <dbReference type="ChEBI" id="CHEBI:18420"/>
    </ligand>
</feature>
<dbReference type="GO" id="GO:0004636">
    <property type="term" value="F:phosphoribosyl-ATP diphosphatase activity"/>
    <property type="evidence" value="ECO:0007669"/>
    <property type="project" value="UniProtKB-EC"/>
</dbReference>
<organism evidence="13 14">
    <name type="scientific">Desulfoglaeba alkanexedens ALDC</name>
    <dbReference type="NCBI Taxonomy" id="980445"/>
    <lineage>
        <taxon>Bacteria</taxon>
        <taxon>Pseudomonadati</taxon>
        <taxon>Thermodesulfobacteriota</taxon>
        <taxon>Syntrophobacteria</taxon>
        <taxon>Syntrophobacterales</taxon>
        <taxon>Syntrophobacteraceae</taxon>
        <taxon>Desulfoglaeba</taxon>
    </lineage>
</organism>
<reference evidence="13 14" key="2">
    <citation type="submission" date="2019-05" db="EMBL/GenBank/DDBJ databases">
        <authorList>
            <person name="Suflita J.M."/>
            <person name="Marks C.R."/>
        </authorList>
    </citation>
    <scope>NUCLEOTIDE SEQUENCE [LARGE SCALE GENOMIC DNA]</scope>
    <source>
        <strain evidence="13 14">ALDC</strain>
    </source>
</reference>
<reference evidence="13 14" key="1">
    <citation type="submission" date="2019-05" db="EMBL/GenBank/DDBJ databases">
        <title>The Complete Genome Sequence of the n-alkane-degrading Desulfoglaeba alkanexedens ALDC reveals multiple alkylsuccinate synthase gene clusters.</title>
        <authorList>
            <person name="Callaghan A.V."/>
            <person name="Davidova I.A."/>
            <person name="Duncan K.E."/>
            <person name="Morris B."/>
            <person name="McInerney M.J."/>
        </authorList>
    </citation>
    <scope>NUCLEOTIDE SEQUENCE [LARGE SCALE GENOMIC DNA]</scope>
    <source>
        <strain evidence="13 14">ALDC</strain>
    </source>
</reference>
<gene>
    <name evidence="11 13" type="primary">hisI</name>
    <name evidence="13" type="ORF">FDQ92_12015</name>
</gene>
<evidence type="ECO:0000256" key="4">
    <source>
        <dbReference type="ARBA" id="ARBA00005204"/>
    </source>
</evidence>
<dbReference type="UniPathway" id="UPA00031">
    <property type="reaction ID" value="UER00008"/>
</dbReference>
<dbReference type="KEGG" id="dax:FDQ92_12015"/>
<comment type="cofactor">
    <cofactor evidence="11">
        <name>Mg(2+)</name>
        <dbReference type="ChEBI" id="CHEBI:18420"/>
    </cofactor>
    <text evidence="11">Binds 1 Mg(2+) ion per subunit.</text>
</comment>
<accession>A0A4P8L4C3</accession>
<evidence type="ECO:0000256" key="2">
    <source>
        <dbReference type="ARBA" id="ARBA00001460"/>
    </source>
</evidence>
<dbReference type="RefSeq" id="WP_137425119.1">
    <property type="nucleotide sequence ID" value="NZ_CP040098.1"/>
</dbReference>
<name>A0A4P8L4C3_9BACT</name>
<dbReference type="Gene3D" id="3.10.20.810">
    <property type="entry name" value="Phosphoribosyl-AMP cyclohydrolase"/>
    <property type="match status" value="1"/>
</dbReference>
<feature type="domain" description="Phosphoribosyl-AMP cyclohydrolase" evidence="12">
    <location>
        <begin position="28"/>
        <end position="102"/>
    </location>
</feature>
<comment type="pathway">
    <text evidence="3 11">Amino-acid biosynthesis; L-histidine biosynthesis; L-histidine from 5-phospho-alpha-D-ribose 1-diphosphate: step 3/9.</text>
</comment>
<comment type="similarity">
    <text evidence="5">In the C-terminal section; belongs to the PRA-PH family.</text>
</comment>
<proteinExistence type="inferred from homology"/>
<dbReference type="GO" id="GO:0000287">
    <property type="term" value="F:magnesium ion binding"/>
    <property type="evidence" value="ECO:0007669"/>
    <property type="project" value="UniProtKB-UniRule"/>
</dbReference>
<dbReference type="OrthoDB" id="9795769at2"/>
<evidence type="ECO:0000313" key="13">
    <source>
        <dbReference type="EMBL" id="QCQ22836.1"/>
    </source>
</evidence>
<feature type="binding site" evidence="11">
    <location>
        <position position="100"/>
    </location>
    <ligand>
        <name>Zn(2+)</name>
        <dbReference type="ChEBI" id="CHEBI:29105"/>
        <note>ligand shared between dimeric partners</note>
    </ligand>
</feature>
<evidence type="ECO:0000256" key="6">
    <source>
        <dbReference type="ARBA" id="ARBA00008299"/>
    </source>
</evidence>
<dbReference type="InterPro" id="IPR026660">
    <property type="entry name" value="PRA-CH"/>
</dbReference>
<keyword evidence="10 11" id="KW-0368">Histidine biosynthesis</keyword>
<evidence type="ECO:0000256" key="10">
    <source>
        <dbReference type="ARBA" id="ARBA00023102"/>
    </source>
</evidence>
<evidence type="ECO:0000259" key="12">
    <source>
        <dbReference type="Pfam" id="PF01502"/>
    </source>
</evidence>
<dbReference type="HAMAP" id="MF_01021">
    <property type="entry name" value="HisI"/>
    <property type="match status" value="1"/>
</dbReference>
<keyword evidence="14" id="KW-1185">Reference proteome</keyword>
<evidence type="ECO:0000256" key="5">
    <source>
        <dbReference type="ARBA" id="ARBA00007731"/>
    </source>
</evidence>
<comment type="catalytic activity">
    <reaction evidence="1 11">
        <text>1-(5-phospho-beta-D-ribosyl)-5'-AMP + H2O = 1-(5-phospho-beta-D-ribosyl)-5-[(5-phospho-beta-D-ribosylamino)methylideneamino]imidazole-4-carboxamide</text>
        <dbReference type="Rhea" id="RHEA:20049"/>
        <dbReference type="ChEBI" id="CHEBI:15377"/>
        <dbReference type="ChEBI" id="CHEBI:58435"/>
        <dbReference type="ChEBI" id="CHEBI:59457"/>
        <dbReference type="EC" id="3.5.4.19"/>
    </reaction>
</comment>
<evidence type="ECO:0000256" key="1">
    <source>
        <dbReference type="ARBA" id="ARBA00000024"/>
    </source>
</evidence>
<dbReference type="NCBIfam" id="NF000768">
    <property type="entry name" value="PRK00051.1"/>
    <property type="match status" value="1"/>
</dbReference>
<comment type="subcellular location">
    <subcellularLocation>
        <location evidence="11">Cytoplasm</location>
    </subcellularLocation>
</comment>
<comment type="pathway">
    <text evidence="4">Amino-acid biosynthesis; L-histidine biosynthesis; L-histidine from 5-phospho-alpha-D-ribose 1-diphosphate: step 2/9.</text>
</comment>
<evidence type="ECO:0000256" key="9">
    <source>
        <dbReference type="ARBA" id="ARBA00022801"/>
    </source>
</evidence>
<feature type="binding site" evidence="11">
    <location>
        <position position="93"/>
    </location>
    <ligand>
        <name>Zn(2+)</name>
        <dbReference type="ChEBI" id="CHEBI:29105"/>
        <note>ligand shared between dimeric partners</note>
    </ligand>
</feature>
<evidence type="ECO:0000256" key="7">
    <source>
        <dbReference type="ARBA" id="ARBA00022490"/>
    </source>
</evidence>
<dbReference type="PANTHER" id="PTHR42945">
    <property type="entry name" value="HISTIDINE BIOSYNTHESIS BIFUNCTIONAL PROTEIN"/>
    <property type="match status" value="1"/>
</dbReference>